<organism evidence="5 6">
    <name type="scientific">Neisseria weaveri</name>
    <dbReference type="NCBI Taxonomy" id="28091"/>
    <lineage>
        <taxon>Bacteria</taxon>
        <taxon>Pseudomonadati</taxon>
        <taxon>Pseudomonadota</taxon>
        <taxon>Betaproteobacteria</taxon>
        <taxon>Neisseriales</taxon>
        <taxon>Neisseriaceae</taxon>
        <taxon>Neisseria</taxon>
    </lineage>
</organism>
<dbReference type="OrthoDB" id="9784703at2"/>
<name>A0A448VJ82_9NEIS</name>
<dbReference type="KEGG" id="nwe:SAMEA3174300_1056"/>
<feature type="domain" description="M23ase beta-sheet core" evidence="4">
    <location>
        <begin position="349"/>
        <end position="438"/>
    </location>
</feature>
<keyword evidence="3" id="KW-0732">Signal</keyword>
<dbReference type="PANTHER" id="PTHR21666">
    <property type="entry name" value="PEPTIDASE-RELATED"/>
    <property type="match status" value="1"/>
</dbReference>
<feature type="compositionally biased region" description="Basic and acidic residues" evidence="2">
    <location>
        <begin position="241"/>
        <end position="256"/>
    </location>
</feature>
<evidence type="ECO:0000256" key="1">
    <source>
        <dbReference type="SAM" id="Coils"/>
    </source>
</evidence>
<evidence type="ECO:0000256" key="3">
    <source>
        <dbReference type="SAM" id="SignalP"/>
    </source>
</evidence>
<dbReference type="SUPFAM" id="SSF51261">
    <property type="entry name" value="Duplicated hybrid motif"/>
    <property type="match status" value="1"/>
</dbReference>
<dbReference type="CDD" id="cd12797">
    <property type="entry name" value="M23_peptidase"/>
    <property type="match status" value="1"/>
</dbReference>
<keyword evidence="6" id="KW-1185">Reference proteome</keyword>
<dbReference type="STRING" id="28091.SAMEA3174300_01056"/>
<feature type="region of interest" description="Disordered" evidence="2">
    <location>
        <begin position="241"/>
        <end position="348"/>
    </location>
</feature>
<gene>
    <name evidence="5" type="ORF">NCTC12742_00376</name>
</gene>
<accession>A0A448VJ82</accession>
<dbReference type="InterPro" id="IPR016047">
    <property type="entry name" value="M23ase_b-sheet_dom"/>
</dbReference>
<proteinExistence type="predicted"/>
<evidence type="ECO:0000256" key="2">
    <source>
        <dbReference type="SAM" id="MobiDB-lite"/>
    </source>
</evidence>
<dbReference type="AlphaFoldDB" id="A0A448VJ82"/>
<evidence type="ECO:0000313" key="6">
    <source>
        <dbReference type="Proteomes" id="UP000272771"/>
    </source>
</evidence>
<dbReference type="EMBL" id="LR134533">
    <property type="protein sequence ID" value="VEJ49820.1"/>
    <property type="molecule type" value="Genomic_DNA"/>
</dbReference>
<dbReference type="GO" id="GO:0004222">
    <property type="term" value="F:metalloendopeptidase activity"/>
    <property type="evidence" value="ECO:0007669"/>
    <property type="project" value="TreeGrafter"/>
</dbReference>
<feature type="signal peptide" evidence="3">
    <location>
        <begin position="1"/>
        <end position="21"/>
    </location>
</feature>
<sequence length="443" mass="48826">MIPLKPLLITLLLGLAHTAAANPGNSAEISDDLKEIKQAIQSAQNDLQQKQSAQKSTRANLNRTQSALKQAKQELDNINRRQRDAWAKLQKLQNELGRLKTETAATKAQIARLLAGNYKNRQPNAVMLFLKNAEPGQKNRYLEYSRHINAANEKVINSLIQQQEELDRQEKAIDAELARLNQIKQQKQAALKKLGQANSSALAESNRLSAQIDKQTRQLANLRENEQKLNRLLAEIARKNEEKRKKAAIERKKAAEARLAAAKAQKESGKKTNKNEARKQDKPTKQTATAQRRPKSTLTAEDMALQAPSADTQNRNSFGNMQGRLKRPVGGSITGRFGQPRPSGGTWRGTFFSTAPTGVRSIADGNVAYTTHLGGYGNVVIIDHGDTYMSVYAGLNSINVSNGSRVKAGQTLGTSGSLPGGEQGLYLEIRYRNQALNPLSWIL</sequence>
<dbReference type="InterPro" id="IPR011055">
    <property type="entry name" value="Dup_hybrid_motif"/>
</dbReference>
<keyword evidence="1" id="KW-0175">Coiled coil</keyword>
<dbReference type="PANTHER" id="PTHR21666:SF291">
    <property type="entry name" value="STAGE II SPORULATION PROTEIN Q"/>
    <property type="match status" value="1"/>
</dbReference>
<dbReference type="Pfam" id="PF01551">
    <property type="entry name" value="Peptidase_M23"/>
    <property type="match status" value="1"/>
</dbReference>
<feature type="coiled-coil region" evidence="1">
    <location>
        <begin position="26"/>
        <end position="109"/>
    </location>
</feature>
<dbReference type="Proteomes" id="UP000272771">
    <property type="component" value="Chromosome"/>
</dbReference>
<evidence type="ECO:0000313" key="5">
    <source>
        <dbReference type="EMBL" id="VEJ49820.1"/>
    </source>
</evidence>
<feature type="chain" id="PRO_5019562604" evidence="3">
    <location>
        <begin position="22"/>
        <end position="443"/>
    </location>
</feature>
<feature type="compositionally biased region" description="Polar residues" evidence="2">
    <location>
        <begin position="309"/>
        <end position="320"/>
    </location>
</feature>
<dbReference type="Gene3D" id="6.10.250.3150">
    <property type="match status" value="1"/>
</dbReference>
<evidence type="ECO:0000259" key="4">
    <source>
        <dbReference type="Pfam" id="PF01551"/>
    </source>
</evidence>
<protein>
    <submittedName>
        <fullName evidence="5">Putative metallopeptidase</fullName>
    </submittedName>
</protein>
<dbReference type="RefSeq" id="WP_004285108.1">
    <property type="nucleotide sequence ID" value="NZ_CAUJRG010000006.1"/>
</dbReference>
<dbReference type="Gene3D" id="2.70.70.10">
    <property type="entry name" value="Glucose Permease (Domain IIA)"/>
    <property type="match status" value="1"/>
</dbReference>
<reference evidence="5 6" key="1">
    <citation type="submission" date="2018-12" db="EMBL/GenBank/DDBJ databases">
        <authorList>
            <consortium name="Pathogen Informatics"/>
        </authorList>
    </citation>
    <scope>NUCLEOTIDE SEQUENCE [LARGE SCALE GENOMIC DNA]</scope>
    <source>
        <strain evidence="5 6">NCTC12742</strain>
    </source>
</reference>
<dbReference type="InterPro" id="IPR050570">
    <property type="entry name" value="Cell_wall_metabolism_enzyme"/>
</dbReference>
<feature type="compositionally biased region" description="Basic and acidic residues" evidence="2">
    <location>
        <begin position="264"/>
        <end position="284"/>
    </location>
</feature>